<evidence type="ECO:0000256" key="2">
    <source>
        <dbReference type="ARBA" id="ARBA00023125"/>
    </source>
</evidence>
<comment type="caution">
    <text evidence="5">The sequence shown here is derived from an EMBL/GenBank/DDBJ whole genome shotgun (WGS) entry which is preliminary data.</text>
</comment>
<keyword evidence="2" id="KW-0238">DNA-binding</keyword>
<evidence type="ECO:0000313" key="5">
    <source>
        <dbReference type="EMBL" id="NYD91216.1"/>
    </source>
</evidence>
<proteinExistence type="predicted"/>
<keyword evidence="1" id="KW-0805">Transcription regulation</keyword>
<reference evidence="5 6" key="1">
    <citation type="submission" date="2020-08" db="EMBL/GenBank/DDBJ databases">
        <title>The Agave Microbiome: Exploring the role of microbial communities in plant adaptations to desert environments.</title>
        <authorList>
            <person name="Partida-Martinez L.P."/>
        </authorList>
    </citation>
    <scope>NUCLEOTIDE SEQUENCE [LARGE SCALE GENOMIC DNA]</scope>
    <source>
        <strain evidence="5 6">AS2.3</strain>
    </source>
</reference>
<organism evidence="5 6">
    <name type="scientific">Sphingomonas melonis</name>
    <dbReference type="NCBI Taxonomy" id="152682"/>
    <lineage>
        <taxon>Bacteria</taxon>
        <taxon>Pseudomonadati</taxon>
        <taxon>Pseudomonadota</taxon>
        <taxon>Alphaproteobacteria</taxon>
        <taxon>Sphingomonadales</taxon>
        <taxon>Sphingomonadaceae</taxon>
        <taxon>Sphingomonas</taxon>
    </lineage>
</organism>
<keyword evidence="6" id="KW-1185">Reference proteome</keyword>
<protein>
    <submittedName>
        <fullName evidence="5">AcrR family transcriptional regulator</fullName>
    </submittedName>
</protein>
<evidence type="ECO:0000256" key="1">
    <source>
        <dbReference type="ARBA" id="ARBA00023015"/>
    </source>
</evidence>
<dbReference type="InterPro" id="IPR009057">
    <property type="entry name" value="Homeodomain-like_sf"/>
</dbReference>
<dbReference type="AlphaFoldDB" id="A0A7Y9FS21"/>
<dbReference type="Proteomes" id="UP000517753">
    <property type="component" value="Unassembled WGS sequence"/>
</dbReference>
<dbReference type="GO" id="GO:0003677">
    <property type="term" value="F:DNA binding"/>
    <property type="evidence" value="ECO:0007669"/>
    <property type="project" value="UniProtKB-KW"/>
</dbReference>
<dbReference type="Gene3D" id="1.10.10.60">
    <property type="entry name" value="Homeodomain-like"/>
    <property type="match status" value="1"/>
</dbReference>
<dbReference type="Pfam" id="PF00440">
    <property type="entry name" value="TetR_N"/>
    <property type="match status" value="1"/>
</dbReference>
<dbReference type="RefSeq" id="WP_179509630.1">
    <property type="nucleotide sequence ID" value="NZ_JACCBY010000004.1"/>
</dbReference>
<feature type="domain" description="HTH tetR-type" evidence="4">
    <location>
        <begin position="13"/>
        <end position="44"/>
    </location>
</feature>
<gene>
    <name evidence="5" type="ORF">HD841_003023</name>
</gene>
<keyword evidence="3" id="KW-0804">Transcription</keyword>
<dbReference type="SUPFAM" id="SSF46689">
    <property type="entry name" value="Homeodomain-like"/>
    <property type="match status" value="1"/>
</dbReference>
<name>A0A7Y9FS21_9SPHN</name>
<evidence type="ECO:0000313" key="6">
    <source>
        <dbReference type="Proteomes" id="UP000517753"/>
    </source>
</evidence>
<dbReference type="InterPro" id="IPR001647">
    <property type="entry name" value="HTH_TetR"/>
</dbReference>
<dbReference type="PANTHER" id="PTHR47506:SF1">
    <property type="entry name" value="HTH-TYPE TRANSCRIPTIONAL REGULATOR YJDC"/>
    <property type="match status" value="1"/>
</dbReference>
<evidence type="ECO:0000256" key="3">
    <source>
        <dbReference type="ARBA" id="ARBA00023163"/>
    </source>
</evidence>
<dbReference type="EMBL" id="JACCBY010000004">
    <property type="protein sequence ID" value="NYD91216.1"/>
    <property type="molecule type" value="Genomic_DNA"/>
</dbReference>
<evidence type="ECO:0000259" key="4">
    <source>
        <dbReference type="Pfam" id="PF00440"/>
    </source>
</evidence>
<dbReference type="PANTHER" id="PTHR47506">
    <property type="entry name" value="TRANSCRIPTIONAL REGULATORY PROTEIN"/>
    <property type="match status" value="1"/>
</dbReference>
<accession>A0A7Y9FS21</accession>
<sequence>MGRPRQFNEDRVLDAVMETFWQRGFDGTSAQHLVDATGLGRGSL</sequence>